<dbReference type="PANTHER" id="PTHR33356">
    <property type="entry name" value="TIP41-LIKE PROTEIN"/>
    <property type="match status" value="1"/>
</dbReference>
<protein>
    <recommendedName>
        <fullName evidence="3">TIP41-like protein</fullName>
    </recommendedName>
</protein>
<dbReference type="AlphaFoldDB" id="A0A5B7B5T2"/>
<feature type="compositionally biased region" description="Polar residues" evidence="1">
    <location>
        <begin position="129"/>
        <end position="142"/>
    </location>
</feature>
<evidence type="ECO:0000313" key="2">
    <source>
        <dbReference type="EMBL" id="MPA63965.1"/>
    </source>
</evidence>
<feature type="compositionally biased region" description="Low complexity" evidence="1">
    <location>
        <begin position="143"/>
        <end position="155"/>
    </location>
</feature>
<accession>A0A5B7B5T2</accession>
<proteinExistence type="predicted"/>
<dbReference type="PANTHER" id="PTHR33356:SF17">
    <property type="entry name" value="TPX2 CENTRAL DOMAIN-CONTAINING PROTEIN"/>
    <property type="match status" value="1"/>
</dbReference>
<evidence type="ECO:0000256" key="1">
    <source>
        <dbReference type="SAM" id="MobiDB-lite"/>
    </source>
</evidence>
<name>A0A5B7B5T2_DAVIN</name>
<evidence type="ECO:0008006" key="3">
    <source>
        <dbReference type="Google" id="ProtNLM"/>
    </source>
</evidence>
<dbReference type="EMBL" id="GHES01033406">
    <property type="protein sequence ID" value="MPA63965.1"/>
    <property type="molecule type" value="Transcribed_RNA"/>
</dbReference>
<feature type="region of interest" description="Disordered" evidence="1">
    <location>
        <begin position="129"/>
        <end position="155"/>
    </location>
</feature>
<sequence length="425" mass="46445">MADTLDDGEFWLPPEFLTDDDILMDKENYNKNGLGSTVIGPNFSFPTEFPYDFGSFGSSFVFNSPVESVVGSTETESDEEDLIAGLTRQLARSTLQETQKIACNPQKIEKTWVLSGSPQSTLSVVGSWSGRSAVSSNGSPNGPSQVSSPPTTPLSSNNDAWDLIYAAAGEVSRLKMNGEGPPKGRLLCPPRSLTPVHPSPPVKNPNNGFYTNQCLSHNLSKTSHFQHARHNQVLKPQCSAVWGRPAKEGLFSQQNQFQQQQQMAQNRGGGGFVETLESGRCGRPLGLPQSAWPSLQVQHQHHQNQQSGSGTRAVFLGGSGVKRECAGTGVFLPRRYSNHSDSRKKPAAGYSTALLQARVVQALNKNFDDMTVHTHPHSRFNAAFTPDYDALTASRNALLAEQRRSLRPEGGAVNHEIRLPKEWTY</sequence>
<organism evidence="2">
    <name type="scientific">Davidia involucrata</name>
    <name type="common">Dove tree</name>
    <dbReference type="NCBI Taxonomy" id="16924"/>
    <lineage>
        <taxon>Eukaryota</taxon>
        <taxon>Viridiplantae</taxon>
        <taxon>Streptophyta</taxon>
        <taxon>Embryophyta</taxon>
        <taxon>Tracheophyta</taxon>
        <taxon>Spermatophyta</taxon>
        <taxon>Magnoliopsida</taxon>
        <taxon>eudicotyledons</taxon>
        <taxon>Gunneridae</taxon>
        <taxon>Pentapetalae</taxon>
        <taxon>asterids</taxon>
        <taxon>Cornales</taxon>
        <taxon>Nyssaceae</taxon>
        <taxon>Davidia</taxon>
    </lineage>
</organism>
<gene>
    <name evidence="2" type="ORF">Din_033406</name>
</gene>
<reference evidence="2" key="1">
    <citation type="submission" date="2019-08" db="EMBL/GenBank/DDBJ databases">
        <title>Reference gene set and small RNA set construction with multiple tissues from Davidia involucrata Baill.</title>
        <authorList>
            <person name="Yang H."/>
            <person name="Zhou C."/>
            <person name="Li G."/>
            <person name="Wang J."/>
            <person name="Gao P."/>
            <person name="Wang M."/>
            <person name="Wang R."/>
            <person name="Zhao Y."/>
        </authorList>
    </citation>
    <scope>NUCLEOTIDE SEQUENCE</scope>
    <source>
        <tissue evidence="2">Mixed with DoveR01_LX</tissue>
    </source>
</reference>